<accession>A0A853L1P2</accession>
<evidence type="ECO:0000256" key="1">
    <source>
        <dbReference type="ARBA" id="ARBA00004571"/>
    </source>
</evidence>
<evidence type="ECO:0000256" key="8">
    <source>
        <dbReference type="ARBA" id="ARBA00023114"/>
    </source>
</evidence>
<comment type="subcellular location">
    <subcellularLocation>
        <location evidence="1">Cell outer membrane</location>
        <topology evidence="1">Multi-pass membrane protein</topology>
    </subcellularLocation>
</comment>
<protein>
    <submittedName>
        <fullName evidence="13">Porin</fullName>
    </submittedName>
</protein>
<keyword evidence="9" id="KW-0472">Membrane</keyword>
<keyword evidence="7" id="KW-0406">Ion transport</keyword>
<evidence type="ECO:0000313" key="13">
    <source>
        <dbReference type="EMBL" id="OAZ10980.1"/>
    </source>
</evidence>
<evidence type="ECO:0000256" key="9">
    <source>
        <dbReference type="ARBA" id="ARBA00023136"/>
    </source>
</evidence>
<feature type="chain" id="PRO_5033056171" evidence="11">
    <location>
        <begin position="23"/>
        <end position="356"/>
    </location>
</feature>
<dbReference type="PANTHER" id="PTHR34501:SF9">
    <property type="entry name" value="MAJOR OUTER MEMBRANE PROTEIN P.IA"/>
    <property type="match status" value="1"/>
</dbReference>
<dbReference type="SUPFAM" id="SSF56935">
    <property type="entry name" value="Porins"/>
    <property type="match status" value="1"/>
</dbReference>
<evidence type="ECO:0000259" key="12">
    <source>
        <dbReference type="Pfam" id="PF13609"/>
    </source>
</evidence>
<feature type="domain" description="Porin" evidence="12">
    <location>
        <begin position="8"/>
        <end position="323"/>
    </location>
</feature>
<evidence type="ECO:0000256" key="2">
    <source>
        <dbReference type="ARBA" id="ARBA00011233"/>
    </source>
</evidence>
<keyword evidence="10" id="KW-0998">Cell outer membrane</keyword>
<evidence type="ECO:0000256" key="10">
    <source>
        <dbReference type="ARBA" id="ARBA00023237"/>
    </source>
</evidence>
<comment type="caution">
    <text evidence="13">The sequence shown here is derived from an EMBL/GenBank/DDBJ whole genome shotgun (WGS) entry which is preliminary data.</text>
</comment>
<dbReference type="InterPro" id="IPR050298">
    <property type="entry name" value="Gram-neg_bact_OMP"/>
</dbReference>
<keyword evidence="4" id="KW-1134">Transmembrane beta strand</keyword>
<proteinExistence type="predicted"/>
<keyword evidence="6 11" id="KW-0732">Signal</keyword>
<evidence type="ECO:0000256" key="11">
    <source>
        <dbReference type="SAM" id="SignalP"/>
    </source>
</evidence>
<gene>
    <name evidence="13" type="ORF">TH4_05410</name>
</gene>
<sequence length="356" mass="36398">MKKILVASSALVAVGFAGAAQASEPISLSVGGYMEQWVGAASEENRFEAKNKIQSDTEIHFSGSTTLDNGIEVGASIELEGNNSNVRNSADDGSSGATNIDESWMYVSGGFGEVRLGAEDGAAADMGITAPSVGPVGANDGDLGNWVTTNAIPDTVPAGGDSKRVTYYTPTLGGFKAGISYADDDSSENSNTVATGDSRVSGGLEYRGDFDGVSVGVSLVGESFQEGEWYGVGATVGFGNFTVGASVSETDGEFGAGEPAAGANKLEDTTDFDIGVSYAMDAATVSLTYAYGENDGSATVSGVDEINTVHAGLDYTLGAGVSWRSSIFWFDDQGENPGAADDNEGYGVVTGFRLGF</sequence>
<reference evidence="13 14" key="1">
    <citation type="submission" date="2014-07" db="EMBL/GenBank/DDBJ databases">
        <title>Draft genome sequence of Thalassospira tepidiphila 1-1B.</title>
        <authorList>
            <person name="Lai Q."/>
            <person name="Shao Z."/>
        </authorList>
    </citation>
    <scope>NUCLEOTIDE SEQUENCE [LARGE SCALE GENOMIC DNA]</scope>
    <source>
        <strain evidence="13 14">MCCC 1A03514</strain>
    </source>
</reference>
<evidence type="ECO:0000313" key="14">
    <source>
        <dbReference type="Proteomes" id="UP000094009"/>
    </source>
</evidence>
<evidence type="ECO:0000256" key="6">
    <source>
        <dbReference type="ARBA" id="ARBA00022729"/>
    </source>
</evidence>
<dbReference type="AlphaFoldDB" id="A0A853L1P2"/>
<dbReference type="InterPro" id="IPR023614">
    <property type="entry name" value="Porin_dom_sf"/>
</dbReference>
<evidence type="ECO:0000256" key="4">
    <source>
        <dbReference type="ARBA" id="ARBA00022452"/>
    </source>
</evidence>
<organism evidence="13 14">
    <name type="scientific">Thalassospira tepidiphila MCCC 1A03514</name>
    <dbReference type="NCBI Taxonomy" id="1177930"/>
    <lineage>
        <taxon>Bacteria</taxon>
        <taxon>Pseudomonadati</taxon>
        <taxon>Pseudomonadota</taxon>
        <taxon>Alphaproteobacteria</taxon>
        <taxon>Rhodospirillales</taxon>
        <taxon>Thalassospiraceae</taxon>
        <taxon>Thalassospira</taxon>
    </lineage>
</organism>
<dbReference type="Pfam" id="PF13609">
    <property type="entry name" value="Porin_4"/>
    <property type="match status" value="1"/>
</dbReference>
<dbReference type="GO" id="GO:0015288">
    <property type="term" value="F:porin activity"/>
    <property type="evidence" value="ECO:0007669"/>
    <property type="project" value="UniProtKB-KW"/>
</dbReference>
<dbReference type="GO" id="GO:0006811">
    <property type="term" value="P:monoatomic ion transport"/>
    <property type="evidence" value="ECO:0007669"/>
    <property type="project" value="UniProtKB-KW"/>
</dbReference>
<dbReference type="Proteomes" id="UP000094009">
    <property type="component" value="Unassembled WGS sequence"/>
</dbReference>
<name>A0A853L1P2_9PROT</name>
<evidence type="ECO:0000256" key="3">
    <source>
        <dbReference type="ARBA" id="ARBA00022448"/>
    </source>
</evidence>
<dbReference type="EMBL" id="JPVZ01000002">
    <property type="protein sequence ID" value="OAZ10980.1"/>
    <property type="molecule type" value="Genomic_DNA"/>
</dbReference>
<dbReference type="InterPro" id="IPR033900">
    <property type="entry name" value="Gram_neg_porin_domain"/>
</dbReference>
<evidence type="ECO:0000256" key="5">
    <source>
        <dbReference type="ARBA" id="ARBA00022692"/>
    </source>
</evidence>
<evidence type="ECO:0000256" key="7">
    <source>
        <dbReference type="ARBA" id="ARBA00023065"/>
    </source>
</evidence>
<dbReference type="GO" id="GO:0009279">
    <property type="term" value="C:cell outer membrane"/>
    <property type="evidence" value="ECO:0007669"/>
    <property type="project" value="UniProtKB-SubCell"/>
</dbReference>
<keyword evidence="3" id="KW-0813">Transport</keyword>
<comment type="subunit">
    <text evidence="2">Homotrimer.</text>
</comment>
<dbReference type="PANTHER" id="PTHR34501">
    <property type="entry name" value="PROTEIN YDDL-RELATED"/>
    <property type="match status" value="1"/>
</dbReference>
<feature type="signal peptide" evidence="11">
    <location>
        <begin position="1"/>
        <end position="22"/>
    </location>
</feature>
<keyword evidence="8" id="KW-0626">Porin</keyword>
<dbReference type="Gene3D" id="2.40.160.10">
    <property type="entry name" value="Porin"/>
    <property type="match status" value="1"/>
</dbReference>
<keyword evidence="5" id="KW-0812">Transmembrane</keyword>
<dbReference type="GO" id="GO:0046930">
    <property type="term" value="C:pore complex"/>
    <property type="evidence" value="ECO:0007669"/>
    <property type="project" value="UniProtKB-KW"/>
</dbReference>
<dbReference type="RefSeq" id="WP_064780211.1">
    <property type="nucleotide sequence ID" value="NZ_JPVZ01000002.1"/>
</dbReference>